<sequence>MSFIHSFIFIQHHHATDTSASSSFPLNLIHLSHRPIVSSSIGSSRRPSPFSTLHRSSSSLLLEPIWSLEAQIEQIVDPIILLLHFPSAISTLNRSSASFGSSLRFFKLIFCKDTP</sequence>
<reference evidence="1" key="1">
    <citation type="submission" date="2020-09" db="EMBL/GenBank/DDBJ databases">
        <title>Genome-Enabled Discovery of Anthraquinone Biosynthesis in Senna tora.</title>
        <authorList>
            <person name="Kang S.-H."/>
            <person name="Pandey R.P."/>
            <person name="Lee C.-M."/>
            <person name="Sim J.-S."/>
            <person name="Jeong J.-T."/>
            <person name="Choi B.-S."/>
            <person name="Jung M."/>
            <person name="Ginzburg D."/>
            <person name="Zhao K."/>
            <person name="Won S.Y."/>
            <person name="Oh T.-J."/>
            <person name="Yu Y."/>
            <person name="Kim N.-H."/>
            <person name="Lee O.R."/>
            <person name="Lee T.-H."/>
            <person name="Bashyal P."/>
            <person name="Kim T.-S."/>
            <person name="Lee W.-H."/>
            <person name="Kawkins C."/>
            <person name="Kim C.-K."/>
            <person name="Kim J.S."/>
            <person name="Ahn B.O."/>
            <person name="Rhee S.Y."/>
            <person name="Sohng J.K."/>
        </authorList>
    </citation>
    <scope>NUCLEOTIDE SEQUENCE</scope>
    <source>
        <tissue evidence="1">Leaf</tissue>
    </source>
</reference>
<organism evidence="1 2">
    <name type="scientific">Senna tora</name>
    <dbReference type="NCBI Taxonomy" id="362788"/>
    <lineage>
        <taxon>Eukaryota</taxon>
        <taxon>Viridiplantae</taxon>
        <taxon>Streptophyta</taxon>
        <taxon>Embryophyta</taxon>
        <taxon>Tracheophyta</taxon>
        <taxon>Spermatophyta</taxon>
        <taxon>Magnoliopsida</taxon>
        <taxon>eudicotyledons</taxon>
        <taxon>Gunneridae</taxon>
        <taxon>Pentapetalae</taxon>
        <taxon>rosids</taxon>
        <taxon>fabids</taxon>
        <taxon>Fabales</taxon>
        <taxon>Fabaceae</taxon>
        <taxon>Caesalpinioideae</taxon>
        <taxon>Cassia clade</taxon>
        <taxon>Senna</taxon>
    </lineage>
</organism>
<evidence type="ECO:0000313" key="2">
    <source>
        <dbReference type="Proteomes" id="UP000634136"/>
    </source>
</evidence>
<dbReference type="EMBL" id="JAAIUW010000003">
    <property type="protein sequence ID" value="KAF7838474.1"/>
    <property type="molecule type" value="Genomic_DNA"/>
</dbReference>
<accession>A0A834X639</accession>
<keyword evidence="2" id="KW-1185">Reference proteome</keyword>
<comment type="caution">
    <text evidence="1">The sequence shown here is derived from an EMBL/GenBank/DDBJ whole genome shotgun (WGS) entry which is preliminary data.</text>
</comment>
<evidence type="ECO:0000313" key="1">
    <source>
        <dbReference type="EMBL" id="KAF7838474.1"/>
    </source>
</evidence>
<gene>
    <name evidence="1" type="ORF">G2W53_006956</name>
</gene>
<name>A0A834X639_9FABA</name>
<proteinExistence type="predicted"/>
<dbReference type="Proteomes" id="UP000634136">
    <property type="component" value="Unassembled WGS sequence"/>
</dbReference>
<protein>
    <submittedName>
        <fullName evidence="1">Uncharacterized protein</fullName>
    </submittedName>
</protein>
<dbReference type="AlphaFoldDB" id="A0A834X639"/>